<evidence type="ECO:0000313" key="4">
    <source>
        <dbReference type="Proteomes" id="UP001266305"/>
    </source>
</evidence>
<feature type="non-terminal residue" evidence="3">
    <location>
        <position position="53"/>
    </location>
</feature>
<protein>
    <submittedName>
        <fullName evidence="3">Tubulin beta-4 chain</fullName>
    </submittedName>
</protein>
<evidence type="ECO:0000313" key="3">
    <source>
        <dbReference type="EMBL" id="KAK2086321.1"/>
    </source>
</evidence>
<dbReference type="PANTHER" id="PTHR36527">
    <property type="entry name" value="OS01G0282866 PROTEIN"/>
    <property type="match status" value="1"/>
</dbReference>
<name>A0ABQ9TNJ3_SAGOE</name>
<proteinExistence type="predicted"/>
<dbReference type="InterPro" id="IPR036525">
    <property type="entry name" value="Tubulin/FtsZ_GTPase_sf"/>
</dbReference>
<accession>A0ABQ9TNJ3</accession>
<dbReference type="SUPFAM" id="SSF52490">
    <property type="entry name" value="Tubulin nucleotide-binding domain-like"/>
    <property type="match status" value="1"/>
</dbReference>
<dbReference type="EMBL" id="JASSZA010000020">
    <property type="protein sequence ID" value="KAK2086321.1"/>
    <property type="molecule type" value="Genomic_DNA"/>
</dbReference>
<evidence type="ECO:0000256" key="2">
    <source>
        <dbReference type="ARBA" id="ARBA00022490"/>
    </source>
</evidence>
<evidence type="ECO:0000256" key="1">
    <source>
        <dbReference type="ARBA" id="ARBA00004496"/>
    </source>
</evidence>
<gene>
    <name evidence="3" type="primary">TUBB4</name>
    <name evidence="3" type="ORF">P7K49_035746</name>
</gene>
<keyword evidence="2" id="KW-0963">Cytoplasm</keyword>
<reference evidence="3 4" key="1">
    <citation type="submission" date="2023-05" db="EMBL/GenBank/DDBJ databases">
        <title>B98-5 Cell Line De Novo Hybrid Assembly: An Optical Mapping Approach.</title>
        <authorList>
            <person name="Kananen K."/>
            <person name="Auerbach J.A."/>
            <person name="Kautto E."/>
            <person name="Blachly J.S."/>
        </authorList>
    </citation>
    <scope>NUCLEOTIDE SEQUENCE [LARGE SCALE GENOMIC DNA]</scope>
    <source>
        <strain evidence="3">B95-8</strain>
        <tissue evidence="3">Cell line</tissue>
    </source>
</reference>
<comment type="caution">
    <text evidence="3">The sequence shown here is derived from an EMBL/GenBank/DDBJ whole genome shotgun (WGS) entry which is preliminary data.</text>
</comment>
<organism evidence="3 4">
    <name type="scientific">Saguinus oedipus</name>
    <name type="common">Cotton-top tamarin</name>
    <name type="synonym">Oedipomidas oedipus</name>
    <dbReference type="NCBI Taxonomy" id="9490"/>
    <lineage>
        <taxon>Eukaryota</taxon>
        <taxon>Metazoa</taxon>
        <taxon>Chordata</taxon>
        <taxon>Craniata</taxon>
        <taxon>Vertebrata</taxon>
        <taxon>Euteleostomi</taxon>
        <taxon>Mammalia</taxon>
        <taxon>Eutheria</taxon>
        <taxon>Euarchontoglires</taxon>
        <taxon>Primates</taxon>
        <taxon>Haplorrhini</taxon>
        <taxon>Platyrrhini</taxon>
        <taxon>Cebidae</taxon>
        <taxon>Callitrichinae</taxon>
        <taxon>Saguinus</taxon>
    </lineage>
</organism>
<keyword evidence="4" id="KW-1185">Reference proteome</keyword>
<dbReference type="Gene3D" id="3.40.50.1440">
    <property type="entry name" value="Tubulin/FtsZ, GTPase domain"/>
    <property type="match status" value="1"/>
</dbReference>
<sequence length="53" mass="6085">MDAFQFPSGGRYVARAVLMDLEPGTMDSMHSGPFRQIFRPDNFIFGELWMRTG</sequence>
<dbReference type="PANTHER" id="PTHR36527:SF3">
    <property type="entry name" value="OS01G0282866 PROTEIN"/>
    <property type="match status" value="1"/>
</dbReference>
<dbReference type="Proteomes" id="UP001266305">
    <property type="component" value="Unassembled WGS sequence"/>
</dbReference>
<comment type="subcellular location">
    <subcellularLocation>
        <location evidence="1">Cytoplasm</location>
    </subcellularLocation>
</comment>